<sequence length="332" mass="37469">MGISDDTCDVPVYIEYVEASPPDSELVSLKEVNDVDQEKEEIDLEDILRIQDSPSYFLSPGADSDSFFEEFNTSLSYSVNSLPEFETFSDHKEETNSGSTTTHVDNSLPEYDLFHFEIELDQGELTNVVMETIFGEPRVHMLNIFTLPTPWNSEFTPFRTFPWVTVFKFSFSLPDLDTRFSILSDNSLLKSKSERRDFYHVMHLIIMAPKQMTQAAIAKLVSDEMAKALAADRATRGENNAAGAGRTWQRGSFMTVVGPTQFHGKEGAIELCRWFEKMESTFGISECAERSKVKFAAATLQGRALTWWNTQVATLGLAEANGKSWDDMQMSC</sequence>
<dbReference type="Proteomes" id="UP001151760">
    <property type="component" value="Unassembled WGS sequence"/>
</dbReference>
<proteinExistence type="predicted"/>
<comment type="caution">
    <text evidence="1">The sequence shown here is derived from an EMBL/GenBank/DDBJ whole genome shotgun (WGS) entry which is preliminary data.</text>
</comment>
<accession>A0ABQ5DHL6</accession>
<keyword evidence="2" id="KW-1185">Reference proteome</keyword>
<evidence type="ECO:0008006" key="3">
    <source>
        <dbReference type="Google" id="ProtNLM"/>
    </source>
</evidence>
<protein>
    <recommendedName>
        <fullName evidence="3">Reverse transcriptase domain-containing protein</fullName>
    </recommendedName>
</protein>
<dbReference type="EMBL" id="BQNB010015273">
    <property type="protein sequence ID" value="GJT38058.1"/>
    <property type="molecule type" value="Genomic_DNA"/>
</dbReference>
<evidence type="ECO:0000313" key="1">
    <source>
        <dbReference type="EMBL" id="GJT38058.1"/>
    </source>
</evidence>
<name>A0ABQ5DHL6_9ASTR</name>
<reference evidence="1" key="2">
    <citation type="submission" date="2022-01" db="EMBL/GenBank/DDBJ databases">
        <authorList>
            <person name="Yamashiro T."/>
            <person name="Shiraishi A."/>
            <person name="Satake H."/>
            <person name="Nakayama K."/>
        </authorList>
    </citation>
    <scope>NUCLEOTIDE SEQUENCE</scope>
</reference>
<evidence type="ECO:0000313" key="2">
    <source>
        <dbReference type="Proteomes" id="UP001151760"/>
    </source>
</evidence>
<reference evidence="1" key="1">
    <citation type="journal article" date="2022" name="Int. J. Mol. Sci.">
        <title>Draft Genome of Tanacetum Coccineum: Genomic Comparison of Closely Related Tanacetum-Family Plants.</title>
        <authorList>
            <person name="Yamashiro T."/>
            <person name="Shiraishi A."/>
            <person name="Nakayama K."/>
            <person name="Satake H."/>
        </authorList>
    </citation>
    <scope>NUCLEOTIDE SEQUENCE</scope>
</reference>
<gene>
    <name evidence="1" type="ORF">Tco_0937923</name>
</gene>
<organism evidence="1 2">
    <name type="scientific">Tanacetum coccineum</name>
    <dbReference type="NCBI Taxonomy" id="301880"/>
    <lineage>
        <taxon>Eukaryota</taxon>
        <taxon>Viridiplantae</taxon>
        <taxon>Streptophyta</taxon>
        <taxon>Embryophyta</taxon>
        <taxon>Tracheophyta</taxon>
        <taxon>Spermatophyta</taxon>
        <taxon>Magnoliopsida</taxon>
        <taxon>eudicotyledons</taxon>
        <taxon>Gunneridae</taxon>
        <taxon>Pentapetalae</taxon>
        <taxon>asterids</taxon>
        <taxon>campanulids</taxon>
        <taxon>Asterales</taxon>
        <taxon>Asteraceae</taxon>
        <taxon>Asteroideae</taxon>
        <taxon>Anthemideae</taxon>
        <taxon>Anthemidinae</taxon>
        <taxon>Tanacetum</taxon>
    </lineage>
</organism>